<evidence type="ECO:0000313" key="1">
    <source>
        <dbReference type="EMBL" id="KAI6081210.1"/>
    </source>
</evidence>
<proteinExistence type="predicted"/>
<organism evidence="1 2">
    <name type="scientific">Hypoxylon rubiginosum</name>
    <dbReference type="NCBI Taxonomy" id="110542"/>
    <lineage>
        <taxon>Eukaryota</taxon>
        <taxon>Fungi</taxon>
        <taxon>Dikarya</taxon>
        <taxon>Ascomycota</taxon>
        <taxon>Pezizomycotina</taxon>
        <taxon>Sordariomycetes</taxon>
        <taxon>Xylariomycetidae</taxon>
        <taxon>Xylariales</taxon>
        <taxon>Hypoxylaceae</taxon>
        <taxon>Hypoxylon</taxon>
    </lineage>
</organism>
<protein>
    <submittedName>
        <fullName evidence="1">Uncharacterized protein</fullName>
    </submittedName>
</protein>
<dbReference type="Proteomes" id="UP001497680">
    <property type="component" value="Unassembled WGS sequence"/>
</dbReference>
<evidence type="ECO:0000313" key="2">
    <source>
        <dbReference type="Proteomes" id="UP001497680"/>
    </source>
</evidence>
<reference evidence="1 2" key="1">
    <citation type="journal article" date="2022" name="New Phytol.">
        <title>Ecological generalism drives hyperdiversity of secondary metabolite gene clusters in xylarialean endophytes.</title>
        <authorList>
            <person name="Franco M.E.E."/>
            <person name="Wisecaver J.H."/>
            <person name="Arnold A.E."/>
            <person name="Ju Y.M."/>
            <person name="Slot J.C."/>
            <person name="Ahrendt S."/>
            <person name="Moore L.P."/>
            <person name="Eastman K.E."/>
            <person name="Scott K."/>
            <person name="Konkel Z."/>
            <person name="Mondo S.J."/>
            <person name="Kuo A."/>
            <person name="Hayes R.D."/>
            <person name="Haridas S."/>
            <person name="Andreopoulos B."/>
            <person name="Riley R."/>
            <person name="LaButti K."/>
            <person name="Pangilinan J."/>
            <person name="Lipzen A."/>
            <person name="Amirebrahimi M."/>
            <person name="Yan J."/>
            <person name="Adam C."/>
            <person name="Keymanesh K."/>
            <person name="Ng V."/>
            <person name="Louie K."/>
            <person name="Northen T."/>
            <person name="Drula E."/>
            <person name="Henrissat B."/>
            <person name="Hsieh H.M."/>
            <person name="Youens-Clark K."/>
            <person name="Lutzoni F."/>
            <person name="Miadlikowska J."/>
            <person name="Eastwood D.C."/>
            <person name="Hamelin R.C."/>
            <person name="Grigoriev I.V."/>
            <person name="U'Ren J.M."/>
        </authorList>
    </citation>
    <scope>NUCLEOTIDE SEQUENCE [LARGE SCALE GENOMIC DNA]</scope>
    <source>
        <strain evidence="1 2">ER1909</strain>
    </source>
</reference>
<sequence length="643" mass="72342">MESLYIYGAIEPGQLRLLLLLPGTSTDPIQISIIHIDFPSQTQKYEALSYVWGCMENLERIVVLSCEDHEPLGILQIGPNLAAALQRLRLENNTRALWVDSICIDQQNIPERSVQVLKMSQIYRRADKVLVWLGPEEDNSDLALSALASIATHVVADSKYISVSPKPGKDPNYSYSNHPLPFSHHQWQAIVKLLARAWFKRLWIWQEITLANSSALVVCGSQEISWSDFSSAIICIGTKNFLLVEAIGPDPLPFYENLLHTTCLIQAKRRLGIIDLLATTRRCLCIDPRDRVYATLGLQADYYPIIIRPDYSKPFKEVYRDLVIAFYETRLDLGILTFCLDTELPSWVPDWSHLKASPILTTWAAGNSKAYLRLLSEDKIEVQGVKCGVILSRLGHMPPHHIARGEMRQIVKDWMPEDIKSTTYPTGTSSFEALATLLVSNGLCESLKEDNLPTLAQVEAIFDGDILGRPKTLESGTSQYENFYRTMEQFLLGQAFFQTKDGFFGLSPASIQEGDEVYVVMGCYAPLILRPTSNSSYRVVGSCFLQGFMEGEALLGRLPPGWRIQYDGDAKRGMWFVNETTGTETREDPRLGAVPVGWNQGEFSEGQLWRAQRGISNNTTFDPRLEAVALRERGVDVQNLILI</sequence>
<accession>A0ACC0CLE5</accession>
<keyword evidence="2" id="KW-1185">Reference proteome</keyword>
<dbReference type="EMBL" id="MU394403">
    <property type="protein sequence ID" value="KAI6081210.1"/>
    <property type="molecule type" value="Genomic_DNA"/>
</dbReference>
<name>A0ACC0CLE5_9PEZI</name>
<gene>
    <name evidence="1" type="ORF">F4821DRAFT_33309</name>
</gene>
<comment type="caution">
    <text evidence="1">The sequence shown here is derived from an EMBL/GenBank/DDBJ whole genome shotgun (WGS) entry which is preliminary data.</text>
</comment>